<dbReference type="InterPro" id="IPR000421">
    <property type="entry name" value="FA58C"/>
</dbReference>
<keyword evidence="10" id="KW-1185">Reference proteome</keyword>
<dbReference type="SUPFAM" id="SSF51126">
    <property type="entry name" value="Pectin lyase-like"/>
    <property type="match status" value="1"/>
</dbReference>
<dbReference type="InterPro" id="IPR011050">
    <property type="entry name" value="Pectin_lyase_fold/virulence"/>
</dbReference>
<accession>A0A7W5GBY3</accession>
<feature type="chain" id="PRO_5030617210" evidence="6">
    <location>
        <begin position="30"/>
        <end position="1550"/>
    </location>
</feature>
<dbReference type="GO" id="GO:0030245">
    <property type="term" value="P:cellulose catabolic process"/>
    <property type="evidence" value="ECO:0007669"/>
    <property type="project" value="UniProtKB-KW"/>
</dbReference>
<keyword evidence="2" id="KW-0136">Cellulose degradation</keyword>
<evidence type="ECO:0000259" key="7">
    <source>
        <dbReference type="PROSITE" id="PS50022"/>
    </source>
</evidence>
<evidence type="ECO:0000256" key="5">
    <source>
        <dbReference type="SAM" id="MobiDB-lite"/>
    </source>
</evidence>
<evidence type="ECO:0000259" key="8">
    <source>
        <dbReference type="PROSITE" id="PS51272"/>
    </source>
</evidence>
<evidence type="ECO:0000256" key="4">
    <source>
        <dbReference type="ARBA" id="ARBA00023326"/>
    </source>
</evidence>
<feature type="domain" description="F5/8 type C" evidence="7">
    <location>
        <begin position="616"/>
        <end position="747"/>
    </location>
</feature>
<keyword evidence="4" id="KW-0624">Polysaccharide degradation</keyword>
<keyword evidence="3" id="KW-0119">Carbohydrate metabolism</keyword>
<feature type="signal peptide" evidence="6">
    <location>
        <begin position="1"/>
        <end position="29"/>
    </location>
</feature>
<dbReference type="EMBL" id="JACHXW010000012">
    <property type="protein sequence ID" value="MBB3153893.1"/>
    <property type="molecule type" value="Genomic_DNA"/>
</dbReference>
<dbReference type="InterPro" id="IPR012334">
    <property type="entry name" value="Pectin_lyas_fold"/>
</dbReference>
<gene>
    <name evidence="9" type="ORF">FHS16_003968</name>
</gene>
<dbReference type="InterPro" id="IPR005102">
    <property type="entry name" value="Carbo-bd_X2"/>
</dbReference>
<organism evidence="9 10">
    <name type="scientific">Paenibacillus endophyticus</name>
    <dbReference type="NCBI Taxonomy" id="1294268"/>
    <lineage>
        <taxon>Bacteria</taxon>
        <taxon>Bacillati</taxon>
        <taxon>Bacillota</taxon>
        <taxon>Bacilli</taxon>
        <taxon>Bacillales</taxon>
        <taxon>Paenibacillaceae</taxon>
        <taxon>Paenibacillus</taxon>
    </lineage>
</organism>
<dbReference type="Pfam" id="PF03442">
    <property type="entry name" value="CBM_X2"/>
    <property type="match status" value="3"/>
</dbReference>
<dbReference type="InterPro" id="IPR013783">
    <property type="entry name" value="Ig-like_fold"/>
</dbReference>
<feature type="domain" description="SLH" evidence="8">
    <location>
        <begin position="1429"/>
        <end position="1489"/>
    </location>
</feature>
<dbReference type="Proteomes" id="UP000518605">
    <property type="component" value="Unassembled WGS sequence"/>
</dbReference>
<dbReference type="Gene3D" id="2.160.20.10">
    <property type="entry name" value="Single-stranded right-handed beta-helix, Pectin lyase-like"/>
    <property type="match status" value="2"/>
</dbReference>
<dbReference type="InterPro" id="IPR008979">
    <property type="entry name" value="Galactose-bd-like_sf"/>
</dbReference>
<evidence type="ECO:0000256" key="6">
    <source>
        <dbReference type="SAM" id="SignalP"/>
    </source>
</evidence>
<dbReference type="PANTHER" id="PTHR36453:SF1">
    <property type="entry name" value="RIGHT HANDED BETA HELIX DOMAIN-CONTAINING PROTEIN"/>
    <property type="match status" value="1"/>
</dbReference>
<feature type="domain" description="SLH" evidence="8">
    <location>
        <begin position="1491"/>
        <end position="1550"/>
    </location>
</feature>
<dbReference type="SUPFAM" id="SSF49785">
    <property type="entry name" value="Galactose-binding domain-like"/>
    <property type="match status" value="3"/>
</dbReference>
<dbReference type="InterPro" id="IPR014756">
    <property type="entry name" value="Ig_E-set"/>
</dbReference>
<dbReference type="PROSITE" id="PS51272">
    <property type="entry name" value="SLH"/>
    <property type="match status" value="3"/>
</dbReference>
<evidence type="ECO:0000256" key="3">
    <source>
        <dbReference type="ARBA" id="ARBA00023277"/>
    </source>
</evidence>
<dbReference type="SUPFAM" id="SSF81296">
    <property type="entry name" value="E set domains"/>
    <property type="match status" value="3"/>
</dbReference>
<dbReference type="Gene3D" id="2.60.40.10">
    <property type="entry name" value="Immunoglobulins"/>
    <property type="match status" value="3"/>
</dbReference>
<name>A0A7W5GBY3_9BACL</name>
<dbReference type="PANTHER" id="PTHR36453">
    <property type="entry name" value="SECRETED PROTEIN-RELATED"/>
    <property type="match status" value="1"/>
</dbReference>
<feature type="domain" description="F5/8 type C" evidence="7">
    <location>
        <begin position="844"/>
        <end position="989"/>
    </location>
</feature>
<feature type="region of interest" description="Disordered" evidence="5">
    <location>
        <begin position="1314"/>
        <end position="1370"/>
    </location>
</feature>
<dbReference type="InterPro" id="IPR001119">
    <property type="entry name" value="SLH_dom"/>
</dbReference>
<feature type="compositionally biased region" description="Gly residues" evidence="5">
    <location>
        <begin position="1320"/>
        <end position="1338"/>
    </location>
</feature>
<dbReference type="Pfam" id="PF22633">
    <property type="entry name" value="F5_F8_type_C_2"/>
    <property type="match status" value="1"/>
</dbReference>
<comment type="caution">
    <text evidence="9">The sequence shown here is derived from an EMBL/GenBank/DDBJ whole genome shotgun (WGS) entry which is preliminary data.</text>
</comment>
<protein>
    <submittedName>
        <fullName evidence="9">Uncharacterized protein</fullName>
    </submittedName>
</protein>
<dbReference type="Pfam" id="PF00754">
    <property type="entry name" value="F5_F8_type_C"/>
    <property type="match status" value="2"/>
</dbReference>
<dbReference type="Pfam" id="PF21231">
    <property type="entry name" value="GH141_M"/>
    <property type="match status" value="1"/>
</dbReference>
<proteinExistence type="predicted"/>
<feature type="domain" description="F5/8 type C" evidence="7">
    <location>
        <begin position="1074"/>
        <end position="1217"/>
    </location>
</feature>
<evidence type="ECO:0000313" key="9">
    <source>
        <dbReference type="EMBL" id="MBB3153893.1"/>
    </source>
</evidence>
<feature type="domain" description="SLH" evidence="8">
    <location>
        <begin position="1365"/>
        <end position="1428"/>
    </location>
</feature>
<sequence>MKRKLALLIALYMVLTSLSLTGAIQPVQAAAGQQSFYVSPLGDDNNSGTSELPFKTLEKAKLAVREINSTMTSDIYVYLQDGEYPLAETLTFGSLDSGNNGFKVIYTADSGANPVISGGVDISAGWELYDADKNIYKKTGVDWNFRQLYVDEDRGIRARQPNMTNDVVKGPYYRAKNGEYPYVVEEEERTLASQLSGTSAEMVIVQSWSQVRGRIDTINGTTGQVDFKFPESGFSYNHHSQGNSPYFFENALSLLDAEGEWYLDTADQTVYYKPRSSETMNATRIIAPKLETVVKMEGSPGSKVQNIELSGIQMMHSNWLAPSSYGYVDVQAGFRYQSVTGGNNTEIRNTARYTASRAMLELKYTSHITIAENTFQHAGSWGIMGYEGTDHTTITWNKFADNAGGGVAMGIVGDLWDDNEGKDPTYTLPDGQSQYDTISHNTIDHVGLDYGDMVGIGAMLPQNMTIANNEISNLPYSGISIGWNWADTDHGMTNNQVHNNYIHDSVRLVQDGGGIYTLGRMDGKSNIYHNYIKNMRKGEYAAWNHIMGVYLDGQTSYRMVERNVIDNTEHGFSGSAHDNIIRYNYYNVDFGGVNSSNTAYGNWSVAGSNWPQEALDIIAAAGPGKAPLPEPKEPINLALKKPITAFSQSKDPAFAVDGDTTTRWAQEEGRSDAQWLTVDLGGVYAIASTSTMFELNTGYKYKIEYSEDGDNWELFADKTAAATTQQTNQDSNEVMARYMRITMTHDWGGSIYEFSVHPGEGGTPAEANSMIQRSEVTFDKNPIRQTDIQVKMVLNGGKLDGIKNGAAELIADQDYTLFWDQVLIHKSYLQTLPNGENHLTFDFATGVDPVLKVNAIEDDGSVNVALNKPATSSSQSLEPANAVDGNPNTRWAQQEGIWNTEGWLMVDLQGLYAVKSVTTMFELPSGYKYKIENSMDGQNWSTYADRMGSETTQQSYQDNNENAVSARYMRIKAFYSLGPSIYEFSVFGTKIGADSALNQTTAAFNKSPNSQTDLTVGMYLQGNTLTGIKNRSLYLIPDADYSVLGNEVVIHRSYLASLGEGKNSLTFEFSSGDNKQVEIDVTEISGADIDIALSKAVVASSQSKNPLYAVDGNPETRWAQQEGLTLPQWLKVDLGKNYDITGVKTIFELAAGYKYKIETSTDGTSWTTYADKSSSATTQQINEDRKETAVSARYIRLNVTDSSGNGASVYDLNVFAFKEAVAADSTVSPTSVVFDKNPSLQLDAVIDVALNGNTLIGVKNGESLLTPDVDFTWMNGKVTLLKSYLAALDPGNSNLTFTFSAGLDANLQVQVVNTSSNGNGNNGGNNGGYNGGSNGGNNNGNNANGPGGGGNSNPSDGGTEVGQGTETPKFTDVKGHWAQAKIEEAVKQGIVKGYQDGTFKPNATVSRAEFIVMLMNGLKLADSKSELSFVDGDKIGAWSEEAIARALQAGIVTGYEDGSFRPSASVNRAELAVIIARAGGFILTNMEETGFTDDSEIPVWAKSAVYAMKQAGMLNGRANNSFVPLAHATRAEAVTIIINLLNSEIELITN</sequence>
<dbReference type="RefSeq" id="WP_183566310.1">
    <property type="nucleotide sequence ID" value="NZ_CBCSLB010000012.1"/>
</dbReference>
<dbReference type="PROSITE" id="PS50022">
    <property type="entry name" value="FA58C_3"/>
    <property type="match status" value="3"/>
</dbReference>
<dbReference type="InterPro" id="IPR048482">
    <property type="entry name" value="GH141_ins"/>
</dbReference>
<evidence type="ECO:0000313" key="10">
    <source>
        <dbReference type="Proteomes" id="UP000518605"/>
    </source>
</evidence>
<reference evidence="9 10" key="1">
    <citation type="submission" date="2020-08" db="EMBL/GenBank/DDBJ databases">
        <title>Genomic Encyclopedia of Type Strains, Phase III (KMG-III): the genomes of soil and plant-associated and newly described type strains.</title>
        <authorList>
            <person name="Whitman W."/>
        </authorList>
    </citation>
    <scope>NUCLEOTIDE SEQUENCE [LARGE SCALE GENOMIC DNA]</scope>
    <source>
        <strain evidence="9 10">CECT 8234</strain>
    </source>
</reference>
<dbReference type="Gene3D" id="2.60.120.260">
    <property type="entry name" value="Galactose-binding domain-like"/>
    <property type="match status" value="3"/>
</dbReference>
<keyword evidence="1 6" id="KW-0732">Signal</keyword>
<dbReference type="Pfam" id="PF00395">
    <property type="entry name" value="SLH"/>
    <property type="match status" value="3"/>
</dbReference>
<evidence type="ECO:0000256" key="1">
    <source>
        <dbReference type="ARBA" id="ARBA00022729"/>
    </source>
</evidence>
<evidence type="ECO:0000256" key="2">
    <source>
        <dbReference type="ARBA" id="ARBA00023001"/>
    </source>
</evidence>